<evidence type="ECO:0000313" key="2">
    <source>
        <dbReference type="EMBL" id="MPC55263.1"/>
    </source>
</evidence>
<dbReference type="AlphaFoldDB" id="A0A5B7GDA3"/>
<sequence>MLSEWKSFVARTGTRPPGQKERMRPALLLWLHPVIGGLAGVIDRGCHGERGTVQHQSGSRPPATALPPNSARRGPPATAVPVRLGHVAWHKN</sequence>
<comment type="caution">
    <text evidence="2">The sequence shown here is derived from an EMBL/GenBank/DDBJ whole genome shotgun (WGS) entry which is preliminary data.</text>
</comment>
<evidence type="ECO:0000256" key="1">
    <source>
        <dbReference type="SAM" id="MobiDB-lite"/>
    </source>
</evidence>
<keyword evidence="3" id="KW-1185">Reference proteome</keyword>
<evidence type="ECO:0000313" key="3">
    <source>
        <dbReference type="Proteomes" id="UP000324222"/>
    </source>
</evidence>
<protein>
    <submittedName>
        <fullName evidence="2">Uncharacterized protein</fullName>
    </submittedName>
</protein>
<proteinExistence type="predicted"/>
<dbReference type="EMBL" id="VSRR010013030">
    <property type="protein sequence ID" value="MPC55263.1"/>
    <property type="molecule type" value="Genomic_DNA"/>
</dbReference>
<name>A0A5B7GDA3_PORTR</name>
<organism evidence="2 3">
    <name type="scientific">Portunus trituberculatus</name>
    <name type="common">Swimming crab</name>
    <name type="synonym">Neptunus trituberculatus</name>
    <dbReference type="NCBI Taxonomy" id="210409"/>
    <lineage>
        <taxon>Eukaryota</taxon>
        <taxon>Metazoa</taxon>
        <taxon>Ecdysozoa</taxon>
        <taxon>Arthropoda</taxon>
        <taxon>Crustacea</taxon>
        <taxon>Multicrustacea</taxon>
        <taxon>Malacostraca</taxon>
        <taxon>Eumalacostraca</taxon>
        <taxon>Eucarida</taxon>
        <taxon>Decapoda</taxon>
        <taxon>Pleocyemata</taxon>
        <taxon>Brachyura</taxon>
        <taxon>Eubrachyura</taxon>
        <taxon>Portunoidea</taxon>
        <taxon>Portunidae</taxon>
        <taxon>Portuninae</taxon>
        <taxon>Portunus</taxon>
    </lineage>
</organism>
<reference evidence="2 3" key="1">
    <citation type="submission" date="2019-05" db="EMBL/GenBank/DDBJ databases">
        <title>Another draft genome of Portunus trituberculatus and its Hox gene families provides insights of decapod evolution.</title>
        <authorList>
            <person name="Jeong J.-H."/>
            <person name="Song I."/>
            <person name="Kim S."/>
            <person name="Choi T."/>
            <person name="Kim D."/>
            <person name="Ryu S."/>
            <person name="Kim W."/>
        </authorList>
    </citation>
    <scope>NUCLEOTIDE SEQUENCE [LARGE SCALE GENOMIC DNA]</scope>
    <source>
        <tissue evidence="2">Muscle</tissue>
    </source>
</reference>
<accession>A0A5B7GDA3</accession>
<feature type="region of interest" description="Disordered" evidence="1">
    <location>
        <begin position="1"/>
        <end position="21"/>
    </location>
</feature>
<dbReference type="Proteomes" id="UP000324222">
    <property type="component" value="Unassembled WGS sequence"/>
</dbReference>
<feature type="region of interest" description="Disordered" evidence="1">
    <location>
        <begin position="46"/>
        <end position="80"/>
    </location>
</feature>
<gene>
    <name evidence="2" type="ORF">E2C01_049195</name>
</gene>